<dbReference type="CDD" id="cd13606">
    <property type="entry name" value="PBP2_ProX_like"/>
    <property type="match status" value="1"/>
</dbReference>
<name>A0A934QE43_9MICO</name>
<evidence type="ECO:0000259" key="2">
    <source>
        <dbReference type="Pfam" id="PF04069"/>
    </source>
</evidence>
<dbReference type="AlphaFoldDB" id="A0A934QE43"/>
<reference evidence="3" key="1">
    <citation type="submission" date="2020-12" db="EMBL/GenBank/DDBJ databases">
        <title>Leucobacter sp. CAS2, isolated from Chromium sludge.</title>
        <authorList>
            <person name="Xu Z."/>
        </authorList>
    </citation>
    <scope>NUCLEOTIDE SEQUENCE</scope>
    <source>
        <strain evidence="3">CSA2</strain>
    </source>
</reference>
<feature type="domain" description="ABC-type glycine betaine transport system substrate-binding" evidence="2">
    <location>
        <begin position="41"/>
        <end position="303"/>
    </location>
</feature>
<dbReference type="GO" id="GO:0022857">
    <property type="term" value="F:transmembrane transporter activity"/>
    <property type="evidence" value="ECO:0007669"/>
    <property type="project" value="InterPro"/>
</dbReference>
<keyword evidence="4" id="KW-1185">Reference proteome</keyword>
<organism evidence="3 4">
    <name type="scientific">Leucobacter edaphi</name>
    <dbReference type="NCBI Taxonomy" id="2796472"/>
    <lineage>
        <taxon>Bacteria</taxon>
        <taxon>Bacillati</taxon>
        <taxon>Actinomycetota</taxon>
        <taxon>Actinomycetes</taxon>
        <taxon>Micrococcales</taxon>
        <taxon>Microbacteriaceae</taxon>
        <taxon>Leucobacter</taxon>
    </lineage>
</organism>
<dbReference type="GO" id="GO:0043190">
    <property type="term" value="C:ATP-binding cassette (ABC) transporter complex"/>
    <property type="evidence" value="ECO:0007669"/>
    <property type="project" value="InterPro"/>
</dbReference>
<feature type="chain" id="PRO_5036775340" evidence="1">
    <location>
        <begin position="32"/>
        <end position="308"/>
    </location>
</feature>
<accession>A0A934QE43</accession>
<dbReference type="Proteomes" id="UP000618733">
    <property type="component" value="Unassembled WGS sequence"/>
</dbReference>
<dbReference type="EMBL" id="JAEHOI010000005">
    <property type="protein sequence ID" value="MBK0421572.1"/>
    <property type="molecule type" value="Genomic_DNA"/>
</dbReference>
<dbReference type="Gene3D" id="3.40.190.120">
    <property type="entry name" value="Osmoprotection protein (prox), domain 2"/>
    <property type="match status" value="1"/>
</dbReference>
<dbReference type="Pfam" id="PF04069">
    <property type="entry name" value="OpuAC"/>
    <property type="match status" value="1"/>
</dbReference>
<evidence type="ECO:0000313" key="4">
    <source>
        <dbReference type="Proteomes" id="UP000618733"/>
    </source>
</evidence>
<sequence length="308" mass="32719">MKIARPRTAITLSALAMGALLLTACSNPTDARTPGEGADQKIVVSSANFVTSEVVGNVYAEALRAAEVPVETRFNVGSREAYVPALKDGSIDLIPDFTGNLLLFLDKDAKVSSTEEINTQLAAALEKDGLEPLDPAPAEDKDALVVTEKRAKEWKLRSISDLAAHNSELRIASAPEFKERPVGLPGLAEHYGVVPKQFVAISDGGGPATLKALLDGNVDAANIYTASASIPANHLVILEDPKFNFPSQNVVPVINKKKASPHVKSVLNEVSKRLTTTELIALNELVTGTKKLEPTAAAKQWLESQGLG</sequence>
<feature type="signal peptide" evidence="1">
    <location>
        <begin position="1"/>
        <end position="31"/>
    </location>
</feature>
<evidence type="ECO:0000313" key="3">
    <source>
        <dbReference type="EMBL" id="MBK0421572.1"/>
    </source>
</evidence>
<keyword evidence="1" id="KW-0732">Signal</keyword>
<comment type="caution">
    <text evidence="3">The sequence shown here is derived from an EMBL/GenBank/DDBJ whole genome shotgun (WGS) entry which is preliminary data.</text>
</comment>
<protein>
    <submittedName>
        <fullName evidence="3">ABC transporter substrate-binding protein</fullName>
    </submittedName>
</protein>
<dbReference type="Gene3D" id="3.40.190.10">
    <property type="entry name" value="Periplasmic binding protein-like II"/>
    <property type="match status" value="1"/>
</dbReference>
<evidence type="ECO:0000256" key="1">
    <source>
        <dbReference type="SAM" id="SignalP"/>
    </source>
</evidence>
<proteinExistence type="predicted"/>
<gene>
    <name evidence="3" type="ORF">JD292_05750</name>
</gene>
<dbReference type="InterPro" id="IPR007210">
    <property type="entry name" value="ABC_Gly_betaine_transp_sub-bd"/>
</dbReference>
<dbReference type="PROSITE" id="PS51257">
    <property type="entry name" value="PROKAR_LIPOPROTEIN"/>
    <property type="match status" value="1"/>
</dbReference>
<dbReference type="RefSeq" id="WP_200131786.1">
    <property type="nucleotide sequence ID" value="NZ_JAEHOI010000005.1"/>
</dbReference>
<dbReference type="SUPFAM" id="SSF53850">
    <property type="entry name" value="Periplasmic binding protein-like II"/>
    <property type="match status" value="1"/>
</dbReference>